<dbReference type="EMBL" id="JADBEC010000002">
    <property type="protein sequence ID" value="MBE1508832.1"/>
    <property type="molecule type" value="Genomic_DNA"/>
</dbReference>
<gene>
    <name evidence="2" type="ORF">H4W29_006077</name>
</gene>
<accession>A0ABR9J037</accession>
<evidence type="ECO:0000256" key="1">
    <source>
        <dbReference type="SAM" id="MobiDB-lite"/>
    </source>
</evidence>
<evidence type="ECO:0000313" key="3">
    <source>
        <dbReference type="Proteomes" id="UP000620262"/>
    </source>
</evidence>
<dbReference type="Proteomes" id="UP000620262">
    <property type="component" value="Unassembled WGS sequence"/>
</dbReference>
<reference evidence="2 3" key="1">
    <citation type="submission" date="2020-10" db="EMBL/GenBank/DDBJ databases">
        <title>Sequencing the genomes of 1000 actinobacteria strains.</title>
        <authorList>
            <person name="Klenk H.-P."/>
        </authorList>
    </citation>
    <scope>NUCLEOTIDE SEQUENCE [LARGE SCALE GENOMIC DNA]</scope>
    <source>
        <strain evidence="2 3">DSM 7307</strain>
    </source>
</reference>
<evidence type="ECO:0000313" key="2">
    <source>
        <dbReference type="EMBL" id="MBE1508832.1"/>
    </source>
</evidence>
<protein>
    <submittedName>
        <fullName evidence="2">Uncharacterized protein</fullName>
    </submittedName>
</protein>
<proteinExistence type="predicted"/>
<name>A0ABR9J037_RHIVS</name>
<keyword evidence="3" id="KW-1185">Reference proteome</keyword>
<feature type="compositionally biased region" description="Basic and acidic residues" evidence="1">
    <location>
        <begin position="24"/>
        <end position="38"/>
    </location>
</feature>
<organism evidence="2 3">
    <name type="scientific">Rhizobium viscosum</name>
    <name type="common">Arthrobacter viscosus</name>
    <dbReference type="NCBI Taxonomy" id="1673"/>
    <lineage>
        <taxon>Bacteria</taxon>
        <taxon>Pseudomonadati</taxon>
        <taxon>Pseudomonadota</taxon>
        <taxon>Alphaproteobacteria</taxon>
        <taxon>Hyphomicrobiales</taxon>
        <taxon>Rhizobiaceae</taxon>
        <taxon>Rhizobium/Agrobacterium group</taxon>
        <taxon>Rhizobium</taxon>
    </lineage>
</organism>
<feature type="region of interest" description="Disordered" evidence="1">
    <location>
        <begin position="16"/>
        <end position="42"/>
    </location>
</feature>
<comment type="caution">
    <text evidence="2">The sequence shown here is derived from an EMBL/GenBank/DDBJ whole genome shotgun (WGS) entry which is preliminary data.</text>
</comment>
<sequence length="57" mass="6507">MPMRTSQKPFIVEIKRRRRRRPARHVDLPKIPPDKASDTVRPADFASCTLHTPGLAS</sequence>